<evidence type="ECO:0000256" key="3">
    <source>
        <dbReference type="ARBA" id="ARBA00022833"/>
    </source>
</evidence>
<keyword evidence="5" id="KW-1015">Disulfide bond</keyword>
<keyword evidence="4 7" id="KW-0482">Metalloprotease</keyword>
<comment type="caution">
    <text evidence="6">Lacks conserved residue(s) required for the propagation of feature annotation.</text>
</comment>
<sequence length="385" mass="44963">MFYNFLLSIFLASLGTILCKEDEINLNKRSAFYNKGVKWDVNKPIQYALFSIENAASIYEAFDIMSKNTCFEFVEVEKEFKINQGFKIVNGLLTSLKLIESETKVIFLQAFDVECIQDTYCILHNFLVAFGLIYPHMRYDRDDYVKIDLTTVLYRDHNNFKKYSKEEAETFDTSYDFGSIIHPPVYFLSPSHNDTIIPYLSEYRYMMAQRELVSFNDWKILNLQYCKHKCSIYLNCKNGGYSDIKNCTQCKCPEHYEGKRCEKFTESKDECPKYDFTAEDYYKQLYIKGKVKCKYLIQAPQGYKIEIKVLRYKGKIQTSPCNTLNGVTIKYGTDKGASGLVLCENQNTFINIPGKSNEILISYDSKTGAKEFEFLYRRVFDPNDC</sequence>
<evidence type="ECO:0000256" key="5">
    <source>
        <dbReference type="ARBA" id="ARBA00023157"/>
    </source>
</evidence>
<keyword evidence="7" id="KW-0645">Protease</keyword>
<evidence type="ECO:0000313" key="9">
    <source>
        <dbReference type="Proteomes" id="UP000038045"/>
    </source>
</evidence>
<dbReference type="SUPFAM" id="SSF49854">
    <property type="entry name" value="Spermadhesin, CUB domain"/>
    <property type="match status" value="1"/>
</dbReference>
<feature type="chain" id="PRO_5005733365" description="Metalloendopeptidase" evidence="7">
    <location>
        <begin position="20"/>
        <end position="385"/>
    </location>
</feature>
<keyword evidence="2 7" id="KW-0479">Metal-binding</keyword>
<feature type="domain" description="Peptidase M12A" evidence="8">
    <location>
        <begin position="30"/>
        <end position="227"/>
    </location>
</feature>
<dbReference type="InterPro" id="IPR006026">
    <property type="entry name" value="Peptidase_Metallo"/>
</dbReference>
<dbReference type="SMART" id="SM00235">
    <property type="entry name" value="ZnMc"/>
    <property type="match status" value="1"/>
</dbReference>
<dbReference type="PANTHER" id="PTHR10127:SF802">
    <property type="entry name" value="ZINC METALLOPROTEINASE NAS-10"/>
    <property type="match status" value="1"/>
</dbReference>
<dbReference type="PANTHER" id="PTHR10127">
    <property type="entry name" value="DISCOIDIN, CUB, EGF, LAMININ , AND ZINC METALLOPROTEASE DOMAIN CONTAINING"/>
    <property type="match status" value="1"/>
</dbReference>
<reference evidence="10" key="1">
    <citation type="submission" date="2017-02" db="UniProtKB">
        <authorList>
            <consortium name="WormBaseParasite"/>
        </authorList>
    </citation>
    <scope>IDENTIFICATION</scope>
</reference>
<dbReference type="PROSITE" id="PS51864">
    <property type="entry name" value="ASTACIN"/>
    <property type="match status" value="1"/>
</dbReference>
<dbReference type="SUPFAM" id="SSF55486">
    <property type="entry name" value="Metalloproteases ('zincins'), catalytic domain"/>
    <property type="match status" value="1"/>
</dbReference>
<evidence type="ECO:0000256" key="4">
    <source>
        <dbReference type="ARBA" id="ARBA00023049"/>
    </source>
</evidence>
<name>A0A0N4ZAB1_PARTI</name>
<proteinExistence type="predicted"/>
<feature type="signal peptide" evidence="7">
    <location>
        <begin position="1"/>
        <end position="19"/>
    </location>
</feature>
<accession>A0A0N4ZAB1</accession>
<dbReference type="InterPro" id="IPR024079">
    <property type="entry name" value="MetalloPept_cat_dom_sf"/>
</dbReference>
<keyword evidence="3 7" id="KW-0862">Zinc</keyword>
<dbReference type="Gene3D" id="3.40.390.10">
    <property type="entry name" value="Collagenase (Catalytic Domain)"/>
    <property type="match status" value="1"/>
</dbReference>
<dbReference type="Gene3D" id="2.60.120.290">
    <property type="entry name" value="Spermadhesin, CUB domain"/>
    <property type="match status" value="1"/>
</dbReference>
<protein>
    <recommendedName>
        <fullName evidence="7">Metalloendopeptidase</fullName>
        <ecNumber evidence="7">3.4.24.-</ecNumber>
    </recommendedName>
</protein>
<comment type="cofactor">
    <cofactor evidence="7">
        <name>Zn(2+)</name>
        <dbReference type="ChEBI" id="CHEBI:29105"/>
    </cofactor>
    <text evidence="7">Binds 1 zinc ion per subunit.</text>
</comment>
<dbReference type="GO" id="GO:0008270">
    <property type="term" value="F:zinc ion binding"/>
    <property type="evidence" value="ECO:0007669"/>
    <property type="project" value="InterPro"/>
</dbReference>
<dbReference type="InterPro" id="IPR035914">
    <property type="entry name" value="Sperma_CUB_dom_sf"/>
</dbReference>
<dbReference type="AlphaFoldDB" id="A0A0N4ZAB1"/>
<dbReference type="InterPro" id="IPR001506">
    <property type="entry name" value="Peptidase_M12A"/>
</dbReference>
<dbReference type="EC" id="3.4.24.-" evidence="7"/>
<dbReference type="Pfam" id="PF01400">
    <property type="entry name" value="Astacin"/>
    <property type="match status" value="1"/>
</dbReference>
<dbReference type="Proteomes" id="UP000038045">
    <property type="component" value="Unplaced"/>
</dbReference>
<dbReference type="PROSITE" id="PS00022">
    <property type="entry name" value="EGF_1"/>
    <property type="match status" value="1"/>
</dbReference>
<evidence type="ECO:0000256" key="6">
    <source>
        <dbReference type="PROSITE-ProRule" id="PRU01211"/>
    </source>
</evidence>
<dbReference type="GO" id="GO:0006508">
    <property type="term" value="P:proteolysis"/>
    <property type="evidence" value="ECO:0007669"/>
    <property type="project" value="UniProtKB-KW"/>
</dbReference>
<dbReference type="PRINTS" id="PR00480">
    <property type="entry name" value="ASTACIN"/>
</dbReference>
<keyword evidence="9" id="KW-1185">Reference proteome</keyword>
<dbReference type="WBParaSite" id="PTRK_0000434600.1">
    <property type="protein sequence ID" value="PTRK_0000434600.1"/>
    <property type="gene ID" value="PTRK_0000434600"/>
</dbReference>
<organism evidence="9 10">
    <name type="scientific">Parastrongyloides trichosuri</name>
    <name type="common">Possum-specific nematode worm</name>
    <dbReference type="NCBI Taxonomy" id="131310"/>
    <lineage>
        <taxon>Eukaryota</taxon>
        <taxon>Metazoa</taxon>
        <taxon>Ecdysozoa</taxon>
        <taxon>Nematoda</taxon>
        <taxon>Chromadorea</taxon>
        <taxon>Rhabditida</taxon>
        <taxon>Tylenchina</taxon>
        <taxon>Panagrolaimomorpha</taxon>
        <taxon>Strongyloidoidea</taxon>
        <taxon>Strongyloididae</taxon>
        <taxon>Parastrongyloides</taxon>
    </lineage>
</organism>
<keyword evidence="7" id="KW-0732">Signal</keyword>
<evidence type="ECO:0000259" key="8">
    <source>
        <dbReference type="PROSITE" id="PS51864"/>
    </source>
</evidence>
<evidence type="ECO:0000313" key="10">
    <source>
        <dbReference type="WBParaSite" id="PTRK_0000434600.1"/>
    </source>
</evidence>
<dbReference type="GO" id="GO:0004222">
    <property type="term" value="F:metalloendopeptidase activity"/>
    <property type="evidence" value="ECO:0007669"/>
    <property type="project" value="UniProtKB-UniRule"/>
</dbReference>
<keyword evidence="1" id="KW-0245">EGF-like domain</keyword>
<evidence type="ECO:0000256" key="2">
    <source>
        <dbReference type="ARBA" id="ARBA00022723"/>
    </source>
</evidence>
<evidence type="ECO:0000256" key="7">
    <source>
        <dbReference type="RuleBase" id="RU361183"/>
    </source>
</evidence>
<dbReference type="InterPro" id="IPR000742">
    <property type="entry name" value="EGF"/>
</dbReference>
<evidence type="ECO:0000256" key="1">
    <source>
        <dbReference type="ARBA" id="ARBA00022536"/>
    </source>
</evidence>
<keyword evidence="7" id="KW-0378">Hydrolase</keyword>